<dbReference type="Proteomes" id="UP000198551">
    <property type="component" value="Unassembled WGS sequence"/>
</dbReference>
<keyword evidence="1 2" id="KW-0732">Signal</keyword>
<sequence>MKAIRLSATLAAVLLLVGGLAPSVSAADPAYQVLVFSKTAGFRHGSIAAGVQAVRDLGAANNFTVTATEDANTFTTANLAQFEAVVFLNTTGDVLNTSQQDAFQAYIEGGGGFVGVHAAADTEHGWPWYGQLVGARFVSHPAVQSAQVRVESRAHAATAHLPQTWTRTDEWYNYHVNPRSSARVLASLNETSYSGGTMGDHPIVWCRSISAGRSFYTGGGHTDASFTDPTFRTHLLGGIRYAAGFAKFDCRAETGYTTLYGGSTAGWTQAGPGGFTNSDATLSSFGGRGVYWHSAKAFRSYSLKLDWRLAGSDDSGVMIGADSTSGTTPAGGYEVQIGGSGSANQVTGAVYGAKAPNASARDAALNPPGSWNTYELLVEGERIRVFLNGVQINDFTSTDQSRSLQGYIGVQNSAAGDGVAFRNIRIRELVTSVKVEGESYSMSSGVQIANHSSASGGKTVGYVNNGDWVGYAAVSAAGRTSFSARVSSATAGGTIEVRSGSATGALLGSVAVPGTGGWGTFTTVSTALSSTGTGSLHLVFKGGGGYLFDVDWLSLDGG</sequence>
<keyword evidence="4" id="KW-0315">Glutamine amidotransferase</keyword>
<dbReference type="GO" id="GO:0016740">
    <property type="term" value="F:transferase activity"/>
    <property type="evidence" value="ECO:0007669"/>
    <property type="project" value="UniProtKB-KW"/>
</dbReference>
<dbReference type="SMART" id="SM00606">
    <property type="entry name" value="CBD_IV"/>
    <property type="match status" value="1"/>
</dbReference>
<dbReference type="CDD" id="cd04084">
    <property type="entry name" value="CBM6_xylanase-like"/>
    <property type="match status" value="1"/>
</dbReference>
<evidence type="ECO:0000256" key="2">
    <source>
        <dbReference type="SAM" id="SignalP"/>
    </source>
</evidence>
<dbReference type="Gene3D" id="2.60.120.560">
    <property type="entry name" value="Exo-inulinase, domain 1"/>
    <property type="match status" value="1"/>
</dbReference>
<keyword evidence="5" id="KW-1185">Reference proteome</keyword>
<protein>
    <submittedName>
        <fullName evidence="4">Type 1 glutamine amidotransferase (GATase1)</fullName>
    </submittedName>
</protein>
<keyword evidence="4" id="KW-0808">Transferase</keyword>
<dbReference type="AlphaFoldDB" id="A0A1C4VCT8"/>
<dbReference type="Pfam" id="PF06283">
    <property type="entry name" value="ThuA"/>
    <property type="match status" value="1"/>
</dbReference>
<dbReference type="SUPFAM" id="SSF52317">
    <property type="entry name" value="Class I glutamine amidotransferase-like"/>
    <property type="match status" value="1"/>
</dbReference>
<dbReference type="GO" id="GO:0016787">
    <property type="term" value="F:hydrolase activity"/>
    <property type="evidence" value="ECO:0007669"/>
    <property type="project" value="InterPro"/>
</dbReference>
<dbReference type="RefSeq" id="WP_018783807.1">
    <property type="nucleotide sequence ID" value="NZ_FMCV01000003.1"/>
</dbReference>
<dbReference type="InterPro" id="IPR029062">
    <property type="entry name" value="Class_I_gatase-like"/>
</dbReference>
<dbReference type="PROSITE" id="PS51175">
    <property type="entry name" value="CBM6"/>
    <property type="match status" value="1"/>
</dbReference>
<proteinExistence type="predicted"/>
<dbReference type="Gene3D" id="2.60.120.260">
    <property type="entry name" value="Galactose-binding domain-like"/>
    <property type="match status" value="1"/>
</dbReference>
<name>A0A1C4VCT8_9ACTN</name>
<dbReference type="GO" id="GO:0030246">
    <property type="term" value="F:carbohydrate binding"/>
    <property type="evidence" value="ECO:0007669"/>
    <property type="project" value="InterPro"/>
</dbReference>
<dbReference type="EMBL" id="FMCV01000003">
    <property type="protein sequence ID" value="SCE81814.1"/>
    <property type="molecule type" value="Genomic_DNA"/>
</dbReference>
<dbReference type="InterPro" id="IPR005084">
    <property type="entry name" value="CBM6"/>
</dbReference>
<dbReference type="Gene3D" id="3.40.50.880">
    <property type="match status" value="1"/>
</dbReference>
<evidence type="ECO:0000256" key="1">
    <source>
        <dbReference type="ARBA" id="ARBA00022729"/>
    </source>
</evidence>
<dbReference type="SUPFAM" id="SSF49785">
    <property type="entry name" value="Galactose-binding domain-like"/>
    <property type="match status" value="1"/>
</dbReference>
<dbReference type="Pfam" id="PF03422">
    <property type="entry name" value="CBM_6"/>
    <property type="match status" value="1"/>
</dbReference>
<dbReference type="PANTHER" id="PTHR40469:SF2">
    <property type="entry name" value="GALACTOSE-BINDING DOMAIN-LIKE SUPERFAMILY PROTEIN"/>
    <property type="match status" value="1"/>
</dbReference>
<dbReference type="InterPro" id="IPR008979">
    <property type="entry name" value="Galactose-bd-like_sf"/>
</dbReference>
<feature type="signal peptide" evidence="2">
    <location>
        <begin position="1"/>
        <end position="26"/>
    </location>
</feature>
<evidence type="ECO:0000313" key="4">
    <source>
        <dbReference type="EMBL" id="SCE81814.1"/>
    </source>
</evidence>
<evidence type="ECO:0000313" key="5">
    <source>
        <dbReference type="Proteomes" id="UP000198551"/>
    </source>
</evidence>
<feature type="chain" id="PRO_5039231447" evidence="2">
    <location>
        <begin position="27"/>
        <end position="558"/>
    </location>
</feature>
<organism evidence="4 5">
    <name type="scientific">Micromonospora marina</name>
    <dbReference type="NCBI Taxonomy" id="307120"/>
    <lineage>
        <taxon>Bacteria</taxon>
        <taxon>Bacillati</taxon>
        <taxon>Actinomycetota</taxon>
        <taxon>Actinomycetes</taxon>
        <taxon>Micromonosporales</taxon>
        <taxon>Micromonosporaceae</taxon>
        <taxon>Micromonospora</taxon>
    </lineage>
</organism>
<accession>A0A1C4VCT8</accession>
<dbReference type="Pfam" id="PF06439">
    <property type="entry name" value="3keto-disac_hyd"/>
    <property type="match status" value="1"/>
</dbReference>
<dbReference type="InterPro" id="IPR010496">
    <property type="entry name" value="AL/BT2_dom"/>
</dbReference>
<evidence type="ECO:0000259" key="3">
    <source>
        <dbReference type="PROSITE" id="PS51175"/>
    </source>
</evidence>
<gene>
    <name evidence="4" type="ORF">GA0070215_10381</name>
</gene>
<feature type="domain" description="CBM6" evidence="3">
    <location>
        <begin position="433"/>
        <end position="556"/>
    </location>
</feature>
<dbReference type="InterPro" id="IPR029010">
    <property type="entry name" value="ThuA-like"/>
</dbReference>
<reference evidence="5" key="1">
    <citation type="submission" date="2016-06" db="EMBL/GenBank/DDBJ databases">
        <authorList>
            <person name="Varghese N."/>
        </authorList>
    </citation>
    <scope>NUCLEOTIDE SEQUENCE [LARGE SCALE GENOMIC DNA]</scope>
    <source>
        <strain evidence="5">DSM 45555</strain>
    </source>
</reference>
<dbReference type="PANTHER" id="PTHR40469">
    <property type="entry name" value="SECRETED GLYCOSYL HYDROLASE"/>
    <property type="match status" value="1"/>
</dbReference>
<dbReference type="InterPro" id="IPR006584">
    <property type="entry name" value="Cellulose-bd_IV"/>
</dbReference>